<dbReference type="InterPro" id="IPR027417">
    <property type="entry name" value="P-loop_NTPase"/>
</dbReference>
<dbReference type="PANTHER" id="PTHR33295:SF20">
    <property type="entry name" value="ATPASE"/>
    <property type="match status" value="1"/>
</dbReference>
<evidence type="ECO:0000313" key="3">
    <source>
        <dbReference type="EMBL" id="NMN01487.1"/>
    </source>
</evidence>
<reference evidence="3 4" key="1">
    <citation type="submission" date="2020-02" db="EMBL/GenBank/DDBJ databases">
        <title>Characterization of phylogenetic diversity of novel bifidobacterial species isolated in Czech ZOOs.</title>
        <authorList>
            <person name="Lugli G.A."/>
            <person name="Vera N.B."/>
            <person name="Ventura M."/>
        </authorList>
    </citation>
    <scope>NUCLEOTIDE SEQUENCE [LARGE SCALE GENOMIC DNA]</scope>
    <source>
        <strain evidence="3 4">DSM 109963</strain>
    </source>
</reference>
<dbReference type="Pfam" id="PF13173">
    <property type="entry name" value="AAA_14"/>
    <property type="match status" value="1"/>
</dbReference>
<gene>
    <name evidence="3" type="ORF">G1C94_0108</name>
</gene>
<dbReference type="RefSeq" id="WP_172143718.1">
    <property type="nucleotide sequence ID" value="NZ_JAAIIJ010000002.1"/>
</dbReference>
<protein>
    <submittedName>
        <fullName evidence="3">ATPase</fullName>
    </submittedName>
</protein>
<name>A0ABX1SWH9_9BIFI</name>
<feature type="domain" description="DUF4143" evidence="2">
    <location>
        <begin position="203"/>
        <end position="351"/>
    </location>
</feature>
<evidence type="ECO:0000259" key="2">
    <source>
        <dbReference type="Pfam" id="PF13635"/>
    </source>
</evidence>
<dbReference type="SUPFAM" id="SSF52540">
    <property type="entry name" value="P-loop containing nucleoside triphosphate hydrolases"/>
    <property type="match status" value="1"/>
</dbReference>
<dbReference type="InterPro" id="IPR041682">
    <property type="entry name" value="AAA_14"/>
</dbReference>
<evidence type="ECO:0000313" key="4">
    <source>
        <dbReference type="Proteomes" id="UP000553756"/>
    </source>
</evidence>
<comment type="caution">
    <text evidence="3">The sequence shown here is derived from an EMBL/GenBank/DDBJ whole genome shotgun (WGS) entry which is preliminary data.</text>
</comment>
<evidence type="ECO:0000259" key="1">
    <source>
        <dbReference type="Pfam" id="PF13173"/>
    </source>
</evidence>
<dbReference type="EMBL" id="JAAIIJ010000002">
    <property type="protein sequence ID" value="NMN01487.1"/>
    <property type="molecule type" value="Genomic_DNA"/>
</dbReference>
<dbReference type="Proteomes" id="UP000553756">
    <property type="component" value="Unassembled WGS sequence"/>
</dbReference>
<sequence>MKLYHREQYLKKIRPFYDDDLIKVITGVRRCGKSCLMQCVAEELKERGVKDKDIVFLNLDKRGSRSIKTPDQLEAAIETRLSDNDFKYLFIDEVQNVEGFEEVLNGFNTDGGFSIFITGSNSYLLSGELVTKLTGRYVEFEMFTLSFAEYLGMKTFMGKEVRDARLEFEDYLRYGGFPRSLEFDDPDAKARYIEDVVSQIIDKDIKARKKIRNFETFERVMTYVINNYGAPTSLTNIVDHFNNVEKIAVQRRTIASYIELLVNAKLLYRCPRFDLKSRKSLRGEEKYYLADPGIYFARNVDVRPSYGPSLENALYLYLRSREYKLAVGRIGKLECDFIARRRNAYAYIQVSMSIADPNVEEREYRPFSRIRDGYPRFLFTLDPLLQEREGVRHMNMVDFMASEGELLESQA</sequence>
<accession>A0ABX1SWH9</accession>
<dbReference type="PANTHER" id="PTHR33295">
    <property type="entry name" value="ATPASE"/>
    <property type="match status" value="1"/>
</dbReference>
<feature type="domain" description="AAA" evidence="1">
    <location>
        <begin position="22"/>
        <end position="151"/>
    </location>
</feature>
<organism evidence="3 4">
    <name type="scientific">Bifidobacterium panos</name>
    <dbReference type="NCBI Taxonomy" id="2675321"/>
    <lineage>
        <taxon>Bacteria</taxon>
        <taxon>Bacillati</taxon>
        <taxon>Actinomycetota</taxon>
        <taxon>Actinomycetes</taxon>
        <taxon>Bifidobacteriales</taxon>
        <taxon>Bifidobacteriaceae</taxon>
        <taxon>Bifidobacterium</taxon>
    </lineage>
</organism>
<keyword evidence="4" id="KW-1185">Reference proteome</keyword>
<dbReference type="Gene3D" id="3.40.50.300">
    <property type="entry name" value="P-loop containing nucleotide triphosphate hydrolases"/>
    <property type="match status" value="1"/>
</dbReference>
<proteinExistence type="predicted"/>
<dbReference type="Pfam" id="PF13635">
    <property type="entry name" value="DUF4143"/>
    <property type="match status" value="1"/>
</dbReference>
<dbReference type="InterPro" id="IPR025420">
    <property type="entry name" value="DUF4143"/>
</dbReference>